<dbReference type="InterPro" id="IPR003781">
    <property type="entry name" value="CoA-bd"/>
</dbReference>
<feature type="domain" description="ATP-citrate synthase/succinyl-CoA ligase C-terminal" evidence="2">
    <location>
        <begin position="346"/>
        <end position="506"/>
    </location>
</feature>
<dbReference type="NCBIfam" id="NF004760">
    <property type="entry name" value="PRK06091.1"/>
    <property type="match status" value="1"/>
</dbReference>
<dbReference type="PANTHER" id="PTHR11117:SF24">
    <property type="entry name" value="PROTEIN FDRA"/>
    <property type="match status" value="1"/>
</dbReference>
<evidence type="ECO:0000313" key="4">
    <source>
        <dbReference type="EMBL" id="GAO00042.1"/>
    </source>
</evidence>
<dbReference type="PANTHER" id="PTHR11117">
    <property type="entry name" value="SUCCINYL-COA LIGASE SUBUNIT ALPHA"/>
    <property type="match status" value="1"/>
</dbReference>
<dbReference type="Gene3D" id="3.40.50.720">
    <property type="entry name" value="NAD(P)-binding Rossmann-like Domain"/>
    <property type="match status" value="1"/>
</dbReference>
<evidence type="ECO:0000256" key="1">
    <source>
        <dbReference type="ARBA" id="ARBA00022532"/>
    </source>
</evidence>
<evidence type="ECO:0000313" key="5">
    <source>
        <dbReference type="Proteomes" id="UP000032683"/>
    </source>
</evidence>
<protein>
    <submittedName>
        <fullName evidence="4">Uncharacterized protein</fullName>
    </submittedName>
</protein>
<dbReference type="GO" id="GO:0004776">
    <property type="term" value="F:succinate-CoA ligase (GDP-forming) activity"/>
    <property type="evidence" value="ECO:0007669"/>
    <property type="project" value="TreeGrafter"/>
</dbReference>
<dbReference type="InterPro" id="IPR016102">
    <property type="entry name" value="Succinyl-CoA_synth-like"/>
</dbReference>
<sequence length="513" mass="55047">MPSRIVVRPREYHDSVRLMRLSQLLRKEAGVSEAMIMMATPNNRKILETTGFCSEEARNAKPEDLIVAVTAHTEEEADAAIATAAQMLQKNTENAGNTVQAGTLDEAISLDPDINFACISVPGSFAADEAEQALERGLNVFLFSDNVTIEDEKRLKQTALKQNRLLMGPDCGTAIINGTAIGFANAVARGPVGIVAASGTGAQEISCLLDWMDVGISHIIGTGGRDLHQDIGGATMCQALELMAQDPQTDIIVVTSKPPSAIAQDRVFATTAKIGKPIVFNFLGATPPVDTAGAEFCTTLAETALATARHVKPDASLPCAPQVDREDFIRNALDTRKPVQRYVRGLYAGGTLCYEALLLLGDIPGGVYSNLKHDSHALTDIFASQGHTVIDMGDDAYTQGRAHPMIDPGLRNQRILHEAADPEVALLLLDLVIGYGAQDNPARNLAEILHKARDIAGQDGRSLPVIVTICGTRHDIQNYNEQLEQLEQAGVMVARSNAEAVTLAKRYVEAINV</sequence>
<dbReference type="GO" id="GO:0004775">
    <property type="term" value="F:succinate-CoA ligase (ADP-forming) activity"/>
    <property type="evidence" value="ECO:0007669"/>
    <property type="project" value="TreeGrafter"/>
</dbReference>
<evidence type="ECO:0000259" key="3">
    <source>
        <dbReference type="Pfam" id="PF02629"/>
    </source>
</evidence>
<gene>
    <name evidence="4" type="ORF">Gxy13693_038_012</name>
</gene>
<feature type="domain" description="CoA-binding" evidence="3">
    <location>
        <begin position="191"/>
        <end position="280"/>
    </location>
</feature>
<proteinExistence type="predicted"/>
<comment type="caution">
    <text evidence="4">The sequence shown here is derived from an EMBL/GenBank/DDBJ whole genome shotgun (WGS) entry which is preliminary data.</text>
</comment>
<dbReference type="Gene3D" id="3.40.50.261">
    <property type="entry name" value="Succinyl-CoA synthetase domains"/>
    <property type="match status" value="2"/>
</dbReference>
<dbReference type="InterPro" id="IPR005811">
    <property type="entry name" value="SUCC_ACL_C"/>
</dbReference>
<name>A0A0D6QB46_KOMXY</name>
<dbReference type="SUPFAM" id="SSF52210">
    <property type="entry name" value="Succinyl-CoA synthetase domains"/>
    <property type="match status" value="2"/>
</dbReference>
<dbReference type="Pfam" id="PF00549">
    <property type="entry name" value="Ligase_CoA"/>
    <property type="match status" value="1"/>
</dbReference>
<dbReference type="GO" id="GO:0005829">
    <property type="term" value="C:cytosol"/>
    <property type="evidence" value="ECO:0007669"/>
    <property type="project" value="TreeGrafter"/>
</dbReference>
<dbReference type="EMBL" id="BANJ01000038">
    <property type="protein sequence ID" value="GAO00042.1"/>
    <property type="molecule type" value="Genomic_DNA"/>
</dbReference>
<dbReference type="AlphaFoldDB" id="A0A0D6QB46"/>
<dbReference type="GO" id="GO:0006099">
    <property type="term" value="P:tricarboxylic acid cycle"/>
    <property type="evidence" value="ECO:0007669"/>
    <property type="project" value="UniProtKB-KW"/>
</dbReference>
<reference evidence="4 5" key="1">
    <citation type="submission" date="2012-11" db="EMBL/GenBank/DDBJ databases">
        <title>Whole genome sequence of Gluconacetobacter xylinus NBRC 13693.</title>
        <authorList>
            <person name="Azuma Y."/>
            <person name="Higashiura N."/>
            <person name="Hirakawa H."/>
            <person name="Matsushita K."/>
        </authorList>
    </citation>
    <scope>NUCLEOTIDE SEQUENCE [LARGE SCALE GENOMIC DNA]</scope>
    <source>
        <strain evidence="4 5">NBRC 13693</strain>
    </source>
</reference>
<dbReference type="RefSeq" id="WP_048856464.1">
    <property type="nucleotide sequence ID" value="NZ_BANJ01000038.1"/>
</dbReference>
<organism evidence="4 5">
    <name type="scientific">Komagataeibacter xylinus NBRC 13693</name>
    <dbReference type="NCBI Taxonomy" id="1234668"/>
    <lineage>
        <taxon>Bacteria</taxon>
        <taxon>Pseudomonadati</taxon>
        <taxon>Pseudomonadota</taxon>
        <taxon>Alphaproteobacteria</taxon>
        <taxon>Acetobacterales</taxon>
        <taxon>Acetobacteraceae</taxon>
        <taxon>Komagataeibacter</taxon>
    </lineage>
</organism>
<evidence type="ECO:0000259" key="2">
    <source>
        <dbReference type="Pfam" id="PF00549"/>
    </source>
</evidence>
<keyword evidence="1" id="KW-0816">Tricarboxylic acid cycle</keyword>
<dbReference type="Pfam" id="PF02629">
    <property type="entry name" value="CoA_binding"/>
    <property type="match status" value="1"/>
</dbReference>
<dbReference type="Proteomes" id="UP000032683">
    <property type="component" value="Unassembled WGS sequence"/>
</dbReference>
<accession>A0A0D6QB46</accession>
<dbReference type="GO" id="GO:0009361">
    <property type="term" value="C:succinate-CoA ligase complex (ADP-forming)"/>
    <property type="evidence" value="ECO:0007669"/>
    <property type="project" value="TreeGrafter"/>
</dbReference>